<dbReference type="Pfam" id="PF00171">
    <property type="entry name" value="Aldedh"/>
    <property type="match status" value="1"/>
</dbReference>
<comment type="subcellular location">
    <subcellularLocation>
        <location evidence="7">Cytoplasm</location>
    </subcellularLocation>
</comment>
<dbReference type="EC" id="1.2.1.41" evidence="7"/>
<keyword evidence="7" id="KW-0963">Cytoplasm</keyword>
<evidence type="ECO:0000256" key="7">
    <source>
        <dbReference type="HAMAP-Rule" id="MF_00412"/>
    </source>
</evidence>
<evidence type="ECO:0000256" key="6">
    <source>
        <dbReference type="ARBA" id="ARBA00049024"/>
    </source>
</evidence>
<comment type="catalytic activity">
    <reaction evidence="6 7">
        <text>L-glutamate 5-semialdehyde + phosphate + NADP(+) = L-glutamyl 5-phosphate + NADPH + H(+)</text>
        <dbReference type="Rhea" id="RHEA:19541"/>
        <dbReference type="ChEBI" id="CHEBI:15378"/>
        <dbReference type="ChEBI" id="CHEBI:43474"/>
        <dbReference type="ChEBI" id="CHEBI:57783"/>
        <dbReference type="ChEBI" id="CHEBI:58066"/>
        <dbReference type="ChEBI" id="CHEBI:58274"/>
        <dbReference type="ChEBI" id="CHEBI:58349"/>
        <dbReference type="EC" id="1.2.1.41"/>
    </reaction>
</comment>
<dbReference type="InterPro" id="IPR016163">
    <property type="entry name" value="Ald_DH_C"/>
</dbReference>
<dbReference type="PIRSF" id="PIRSF000151">
    <property type="entry name" value="GPR"/>
    <property type="match status" value="1"/>
</dbReference>
<dbReference type="GO" id="GO:0005737">
    <property type="term" value="C:cytoplasm"/>
    <property type="evidence" value="ECO:0007669"/>
    <property type="project" value="UniProtKB-SubCell"/>
</dbReference>
<evidence type="ECO:0000259" key="8">
    <source>
        <dbReference type="Pfam" id="PF00171"/>
    </source>
</evidence>
<dbReference type="EMBL" id="RBUG01000053">
    <property type="protein sequence ID" value="RMU74738.1"/>
    <property type="molecule type" value="Genomic_DNA"/>
</dbReference>
<keyword evidence="2 7" id="KW-0028">Amino-acid biosynthesis</keyword>
<dbReference type="FunFam" id="3.40.309.10:FF:000006">
    <property type="entry name" value="Gamma-glutamyl phosphate reductase"/>
    <property type="match status" value="1"/>
</dbReference>
<dbReference type="Proteomes" id="UP000271152">
    <property type="component" value="Unassembled WGS sequence"/>
</dbReference>
<comment type="function">
    <text evidence="7">Catalyzes the NADPH-dependent reduction of L-glutamate 5-phosphate into L-glutamate 5-semialdehyde and phosphate. The product spontaneously undergoes cyclization to form 1-pyrroline-5-carboxylate.</text>
</comment>
<dbReference type="GO" id="GO:0055129">
    <property type="term" value="P:L-proline biosynthetic process"/>
    <property type="evidence" value="ECO:0007669"/>
    <property type="project" value="UniProtKB-UniRule"/>
</dbReference>
<dbReference type="PANTHER" id="PTHR11063">
    <property type="entry name" value="GLUTAMATE SEMIALDEHYDE DEHYDROGENASE"/>
    <property type="match status" value="1"/>
</dbReference>
<dbReference type="NCBIfam" id="NF001221">
    <property type="entry name" value="PRK00197.1"/>
    <property type="match status" value="1"/>
</dbReference>
<reference evidence="9 10" key="1">
    <citation type="submission" date="2018-08" db="EMBL/GenBank/DDBJ databases">
        <title>Recombination of ecologically and evolutionarily significant loci maintains genetic cohesion in the Pseudomonas syringae species complex.</title>
        <authorList>
            <person name="Dillon M."/>
            <person name="Thakur S."/>
            <person name="Almeida R.N.D."/>
            <person name="Weir B.S."/>
            <person name="Guttman D.S."/>
        </authorList>
    </citation>
    <scope>NUCLEOTIDE SEQUENCE [LARGE SCALE GENOMIC DNA]</scope>
    <source>
        <strain evidence="9 10">ICMP 11947</strain>
    </source>
</reference>
<sequence length="421" mass="44917">MTESVLDYMTRLGRAAREASRVIGRASTAQKNRALQATAAALDEARAELSAANALDLANGQANGLEPAMLERLALTPARIDGMIVGLRQVAALADPVGAIRDMSYRPSGIQVGKMRVPLGVVGIIYESRPNVTIDAASLCLKSGNATILRGGSEAIHSNRAIAACIERGLAEAGLPAAVVQVVETTDRAAVGALISMPEYVDVIVPRGGKGLIERVSRDARVPVIKHLDGICHVYVSAHADLAKAQKIAFNAKTYRYGICGAMETLLVDQTIAADFLPSMAAQFREKGVELRGCERTRELIDVIPATEDDWHTEYLDAILSIRVVSGLDEAIEHINHYGSHHSDAIVSDHQSQVRRFMAEVDSSSVMVNAPTCFADGFEYGLGAEIGISTDKLHARGPVGLEGLTCEKYIVIGDGQLRGQA</sequence>
<dbReference type="CDD" id="cd07079">
    <property type="entry name" value="ALDH_F18-19_ProA-GPR"/>
    <property type="match status" value="1"/>
</dbReference>
<evidence type="ECO:0000256" key="1">
    <source>
        <dbReference type="ARBA" id="ARBA00004985"/>
    </source>
</evidence>
<evidence type="ECO:0000256" key="4">
    <source>
        <dbReference type="ARBA" id="ARBA00022857"/>
    </source>
</evidence>
<dbReference type="PROSITE" id="PS01223">
    <property type="entry name" value="PROA"/>
    <property type="match status" value="1"/>
</dbReference>
<protein>
    <recommendedName>
        <fullName evidence="7">Gamma-glutamyl phosphate reductase</fullName>
        <shortName evidence="7">GPR</shortName>
        <ecNumber evidence="7">1.2.1.41</ecNumber>
    </recommendedName>
    <alternativeName>
        <fullName evidence="7">Glutamate-5-semialdehyde dehydrogenase</fullName>
    </alternativeName>
    <alternativeName>
        <fullName evidence="7">Glutamyl-gamma-semialdehyde dehydrogenase</fullName>
        <shortName evidence="7">GSA dehydrogenase</shortName>
    </alternativeName>
</protein>
<dbReference type="InterPro" id="IPR000965">
    <property type="entry name" value="GPR_dom"/>
</dbReference>
<dbReference type="NCBIfam" id="TIGR00407">
    <property type="entry name" value="proA"/>
    <property type="match status" value="1"/>
</dbReference>
<dbReference type="InterPro" id="IPR020593">
    <property type="entry name" value="G-glutamylP_reductase_CS"/>
</dbReference>
<dbReference type="RefSeq" id="WP_024651248.1">
    <property type="nucleotide sequence ID" value="NZ_RBUG01000053.1"/>
</dbReference>
<dbReference type="InterPro" id="IPR016161">
    <property type="entry name" value="Ald_DH/histidinol_DH"/>
</dbReference>
<dbReference type="PANTHER" id="PTHR11063:SF8">
    <property type="entry name" value="DELTA-1-PYRROLINE-5-CARBOXYLATE SYNTHASE"/>
    <property type="match status" value="1"/>
</dbReference>
<organism evidence="9 10">
    <name type="scientific">Pseudomonas syringae pv. apii</name>
    <dbReference type="NCBI Taxonomy" id="81036"/>
    <lineage>
        <taxon>Bacteria</taxon>
        <taxon>Pseudomonadati</taxon>
        <taxon>Pseudomonadota</taxon>
        <taxon>Gammaproteobacteria</taxon>
        <taxon>Pseudomonadales</taxon>
        <taxon>Pseudomonadaceae</taxon>
        <taxon>Pseudomonas</taxon>
    </lineage>
</organism>
<proteinExistence type="inferred from homology"/>
<dbReference type="InterPro" id="IPR015590">
    <property type="entry name" value="Aldehyde_DH_dom"/>
</dbReference>
<evidence type="ECO:0000256" key="3">
    <source>
        <dbReference type="ARBA" id="ARBA00022650"/>
    </source>
</evidence>
<dbReference type="HAMAP" id="MF_00412">
    <property type="entry name" value="ProA"/>
    <property type="match status" value="1"/>
</dbReference>
<evidence type="ECO:0000313" key="9">
    <source>
        <dbReference type="EMBL" id="RMU74738.1"/>
    </source>
</evidence>
<dbReference type="Gene3D" id="3.40.309.10">
    <property type="entry name" value="Aldehyde Dehydrogenase, Chain A, domain 2"/>
    <property type="match status" value="1"/>
</dbReference>
<dbReference type="InterPro" id="IPR012134">
    <property type="entry name" value="Glu-5-SA_DH"/>
</dbReference>
<dbReference type="UniPathway" id="UPA00098">
    <property type="reaction ID" value="UER00360"/>
</dbReference>
<dbReference type="Gene3D" id="3.40.605.10">
    <property type="entry name" value="Aldehyde Dehydrogenase, Chain A, domain 1"/>
    <property type="match status" value="1"/>
</dbReference>
<keyword evidence="3 7" id="KW-0641">Proline biosynthesis</keyword>
<keyword evidence="4 7" id="KW-0521">NADP</keyword>
<accession>A0A3M5WX76</accession>
<comment type="pathway">
    <text evidence="1 7">Amino-acid biosynthesis; L-proline biosynthesis; L-glutamate 5-semialdehyde from L-glutamate: step 2/2.</text>
</comment>
<name>A0A3M5WX76_9PSED</name>
<dbReference type="SUPFAM" id="SSF53720">
    <property type="entry name" value="ALDH-like"/>
    <property type="match status" value="1"/>
</dbReference>
<comment type="similarity">
    <text evidence="7">Belongs to the gamma-glutamyl phosphate reductase family.</text>
</comment>
<evidence type="ECO:0000256" key="5">
    <source>
        <dbReference type="ARBA" id="ARBA00023002"/>
    </source>
</evidence>
<dbReference type="GO" id="GO:0004350">
    <property type="term" value="F:glutamate-5-semialdehyde dehydrogenase activity"/>
    <property type="evidence" value="ECO:0007669"/>
    <property type="project" value="UniProtKB-UniRule"/>
</dbReference>
<dbReference type="AlphaFoldDB" id="A0A3M5WX76"/>
<feature type="domain" description="Aldehyde dehydrogenase" evidence="8">
    <location>
        <begin position="14"/>
        <end position="286"/>
    </location>
</feature>
<comment type="caution">
    <text evidence="9">The sequence shown here is derived from an EMBL/GenBank/DDBJ whole genome shotgun (WGS) entry which is preliminary data.</text>
</comment>
<keyword evidence="5 7" id="KW-0560">Oxidoreductase</keyword>
<evidence type="ECO:0000313" key="10">
    <source>
        <dbReference type="Proteomes" id="UP000271152"/>
    </source>
</evidence>
<evidence type="ECO:0000256" key="2">
    <source>
        <dbReference type="ARBA" id="ARBA00022605"/>
    </source>
</evidence>
<gene>
    <name evidence="7" type="primary">proA</name>
    <name evidence="9" type="ORF">ALP23_01889</name>
</gene>
<dbReference type="GO" id="GO:0050661">
    <property type="term" value="F:NADP binding"/>
    <property type="evidence" value="ECO:0007669"/>
    <property type="project" value="InterPro"/>
</dbReference>
<dbReference type="InterPro" id="IPR016162">
    <property type="entry name" value="Ald_DH_N"/>
</dbReference>